<dbReference type="RefSeq" id="WP_054491554.1">
    <property type="nucleotide sequence ID" value="NZ_BBZA01000002.1"/>
</dbReference>
<gene>
    <name evidence="2" type="ORF">ARMA_0020</name>
    <name evidence="3" type="ORF">SE16_10710</name>
</gene>
<dbReference type="Proteomes" id="UP000037784">
    <property type="component" value="Unassembled WGS sequence"/>
</dbReference>
<reference evidence="3 5" key="2">
    <citation type="submission" date="2015-07" db="EMBL/GenBank/DDBJ databases">
        <title>Whole genome sequence of Ardenticatena maritima DSM 23922.</title>
        <authorList>
            <person name="Hemp J."/>
            <person name="Ward L.M."/>
            <person name="Pace L.A."/>
            <person name="Fischer W.W."/>
        </authorList>
    </citation>
    <scope>NUCLEOTIDE SEQUENCE [LARGE SCALE GENOMIC DNA]</scope>
    <source>
        <strain evidence="3 5">110S</strain>
    </source>
</reference>
<sequence>MIVQSVPELLKALEGVVQVDGNQVSVLDEAALPQKAELLAWNAVFGEGLVRDYTRWLLWELGLAVGILPASIHDLYMARGRGEVPTNFTVPAMNIRGMTFNTARAAFRAATRLNVGALIFEIARSEIGYTDQRPAEYLSVLIAAALAEGWRGPLFVQGDHFQVSAKGYKNDPEREVNAVKQLIEEAIQAGFYNIDIDTSTLVDLSKPTLDEQQRLNYELCASLTIFTRSLEPEGVTVSLGGEIGEVGGKNSTPEELDAFMEGYTRTLAAHNADMPGISKISVQTGTSHGGVVLPDGTLAQVKVDFDTLATLSRRAREKWGIGGAVQHGASTLPDEAFGKFPECETLEIHLATGFQNILYDLAPQDFVAEVYEFIKANFANEWKEGQTEEQFLYKTRKKAFGPLKRQWWELPADVQATMREALEKKFAFLFERLNVQNTTDLVAQVVKPVVQHRPAPTSAQTEADLEIASDLSD</sequence>
<dbReference type="Gene3D" id="3.20.20.70">
    <property type="entry name" value="Aldolase class I"/>
    <property type="match status" value="1"/>
</dbReference>
<dbReference type="GO" id="GO:0008270">
    <property type="term" value="F:zinc ion binding"/>
    <property type="evidence" value="ECO:0007669"/>
    <property type="project" value="InterPro"/>
</dbReference>
<dbReference type="OrthoDB" id="9803995at2"/>
<dbReference type="PATRIC" id="fig|872965.6.peg.2196"/>
<dbReference type="EMBL" id="BBZA01000002">
    <property type="protein sequence ID" value="GAP61598.1"/>
    <property type="molecule type" value="Genomic_DNA"/>
</dbReference>
<comment type="caution">
    <text evidence="2">The sequence shown here is derived from an EMBL/GenBank/DDBJ whole genome shotgun (WGS) entry which is preliminary data.</text>
</comment>
<dbReference type="InterPro" id="IPR000771">
    <property type="entry name" value="FBA_II"/>
</dbReference>
<protein>
    <submittedName>
        <fullName evidence="3">Aldolase</fullName>
    </submittedName>
</protein>
<dbReference type="PANTHER" id="PTHR30304">
    <property type="entry name" value="D-TAGATOSE-1,6-BISPHOSPHATE ALDOLASE"/>
    <property type="match status" value="1"/>
</dbReference>
<name>A0A0M9UB92_9CHLR</name>
<keyword evidence="4" id="KW-1185">Reference proteome</keyword>
<dbReference type="Proteomes" id="UP000050502">
    <property type="component" value="Unassembled WGS sequence"/>
</dbReference>
<proteinExistence type="predicted"/>
<evidence type="ECO:0000256" key="1">
    <source>
        <dbReference type="ARBA" id="ARBA00001947"/>
    </source>
</evidence>
<evidence type="ECO:0000313" key="2">
    <source>
        <dbReference type="EMBL" id="GAP61598.1"/>
    </source>
</evidence>
<dbReference type="PANTHER" id="PTHR30304:SF0">
    <property type="entry name" value="D-TAGATOSE-1,6-BISPHOSPHATE ALDOLASE SUBUNIT GATY-RELATED"/>
    <property type="match status" value="1"/>
</dbReference>
<dbReference type="STRING" id="872965.SE16_10710"/>
<dbReference type="AlphaFoldDB" id="A0A0M9UB92"/>
<reference evidence="4" key="3">
    <citation type="submission" date="2015-08" db="EMBL/GenBank/DDBJ databases">
        <title>Draft Genome Sequence of a Heterotrophic Facultative Anaerobic Bacterium Ardenticatena maritima Strain 110S.</title>
        <authorList>
            <person name="Kawaichi S."/>
            <person name="Yoshida T."/>
            <person name="Sako Y."/>
            <person name="Nakamura R."/>
        </authorList>
    </citation>
    <scope>NUCLEOTIDE SEQUENCE [LARGE SCALE GENOMIC DNA]</scope>
    <source>
        <strain evidence="4">110S</strain>
    </source>
</reference>
<dbReference type="InterPro" id="IPR013785">
    <property type="entry name" value="Aldolase_TIM"/>
</dbReference>
<evidence type="ECO:0000313" key="5">
    <source>
        <dbReference type="Proteomes" id="UP000050502"/>
    </source>
</evidence>
<reference evidence="2 4" key="1">
    <citation type="journal article" date="2015" name="Genome Announc.">
        <title>Draft Genome Sequence of a Heterotrophic Facultative Anaerobic Thermophilic Bacterium, Ardenticatena maritima Strain 110ST.</title>
        <authorList>
            <person name="Kawaichi S."/>
            <person name="Yoshida T."/>
            <person name="Sako Y."/>
            <person name="Nakamura R."/>
        </authorList>
    </citation>
    <scope>NUCLEOTIDE SEQUENCE [LARGE SCALE GENOMIC DNA]</scope>
    <source>
        <strain evidence="2 4">110S</strain>
    </source>
</reference>
<accession>A0A0M9UB92</accession>
<evidence type="ECO:0000313" key="4">
    <source>
        <dbReference type="Proteomes" id="UP000037784"/>
    </source>
</evidence>
<dbReference type="SUPFAM" id="SSF51569">
    <property type="entry name" value="Aldolase"/>
    <property type="match status" value="1"/>
</dbReference>
<dbReference type="Pfam" id="PF01116">
    <property type="entry name" value="F_bP_aldolase"/>
    <property type="match status" value="1"/>
</dbReference>
<dbReference type="GO" id="GO:0005975">
    <property type="term" value="P:carbohydrate metabolic process"/>
    <property type="evidence" value="ECO:0007669"/>
    <property type="project" value="InterPro"/>
</dbReference>
<dbReference type="GO" id="GO:0016832">
    <property type="term" value="F:aldehyde-lyase activity"/>
    <property type="evidence" value="ECO:0007669"/>
    <property type="project" value="InterPro"/>
</dbReference>
<organism evidence="2 4">
    <name type="scientific">Ardenticatena maritima</name>
    <dbReference type="NCBI Taxonomy" id="872965"/>
    <lineage>
        <taxon>Bacteria</taxon>
        <taxon>Bacillati</taxon>
        <taxon>Chloroflexota</taxon>
        <taxon>Ardenticatenia</taxon>
        <taxon>Ardenticatenales</taxon>
        <taxon>Ardenticatenaceae</taxon>
        <taxon>Ardenticatena</taxon>
    </lineage>
</organism>
<dbReference type="InParanoid" id="A0A0M9UB92"/>
<comment type="cofactor">
    <cofactor evidence="1">
        <name>Zn(2+)</name>
        <dbReference type="ChEBI" id="CHEBI:29105"/>
    </cofactor>
</comment>
<dbReference type="EMBL" id="LGKN01000005">
    <property type="protein sequence ID" value="KPL87979.1"/>
    <property type="molecule type" value="Genomic_DNA"/>
</dbReference>
<dbReference type="InterPro" id="IPR050246">
    <property type="entry name" value="Class_II_FBP_aldolase"/>
</dbReference>
<evidence type="ECO:0000313" key="3">
    <source>
        <dbReference type="EMBL" id="KPL87979.1"/>
    </source>
</evidence>